<evidence type="ECO:0000313" key="1">
    <source>
        <dbReference type="EMBL" id="GAA5502356.1"/>
    </source>
</evidence>
<sequence>MVYESLAIGGRAIATFLTRGCQEAFRNSEEDFDFNVKNRLTH</sequence>
<accession>A0ABP9VCJ4</accession>
<dbReference type="EMBL" id="BAABRN010000022">
    <property type="protein sequence ID" value="GAA5502356.1"/>
    <property type="molecule type" value="Genomic_DNA"/>
</dbReference>
<organism evidence="1 2">
    <name type="scientific">Deinococcus xinjiangensis</name>
    <dbReference type="NCBI Taxonomy" id="457454"/>
    <lineage>
        <taxon>Bacteria</taxon>
        <taxon>Thermotogati</taxon>
        <taxon>Deinococcota</taxon>
        <taxon>Deinococci</taxon>
        <taxon>Deinococcales</taxon>
        <taxon>Deinococcaceae</taxon>
        <taxon>Deinococcus</taxon>
    </lineage>
</organism>
<gene>
    <name evidence="1" type="ORF">Dxin01_02100</name>
</gene>
<comment type="caution">
    <text evidence="1">The sequence shown here is derived from an EMBL/GenBank/DDBJ whole genome shotgun (WGS) entry which is preliminary data.</text>
</comment>
<keyword evidence="2" id="KW-1185">Reference proteome</keyword>
<evidence type="ECO:0000313" key="2">
    <source>
        <dbReference type="Proteomes" id="UP001458946"/>
    </source>
</evidence>
<name>A0ABP9VCJ4_9DEIO</name>
<reference evidence="1 2" key="1">
    <citation type="submission" date="2024-02" db="EMBL/GenBank/DDBJ databases">
        <title>Deinococcus xinjiangensis NBRC 107630.</title>
        <authorList>
            <person name="Ichikawa N."/>
            <person name="Katano-Makiyama Y."/>
            <person name="Hidaka K."/>
        </authorList>
    </citation>
    <scope>NUCLEOTIDE SEQUENCE [LARGE SCALE GENOMIC DNA]</scope>
    <source>
        <strain evidence="1 2">NBRC 107630</strain>
    </source>
</reference>
<protein>
    <submittedName>
        <fullName evidence="1">Uncharacterized protein</fullName>
    </submittedName>
</protein>
<dbReference type="Proteomes" id="UP001458946">
    <property type="component" value="Unassembled WGS sequence"/>
</dbReference>
<proteinExistence type="predicted"/>